<dbReference type="PANTHER" id="PTHR13318">
    <property type="entry name" value="PARTNER OF PAIRED, ISOFORM B-RELATED"/>
    <property type="match status" value="1"/>
</dbReference>
<evidence type="ECO:0000313" key="2">
    <source>
        <dbReference type="EMBL" id="CAD9767391.1"/>
    </source>
</evidence>
<organism evidence="2">
    <name type="scientific">Lotharella oceanica</name>
    <dbReference type="NCBI Taxonomy" id="641309"/>
    <lineage>
        <taxon>Eukaryota</taxon>
        <taxon>Sar</taxon>
        <taxon>Rhizaria</taxon>
        <taxon>Cercozoa</taxon>
        <taxon>Chlorarachniophyceae</taxon>
        <taxon>Lotharella</taxon>
    </lineage>
</organism>
<reference evidence="2" key="1">
    <citation type="submission" date="2021-01" db="EMBL/GenBank/DDBJ databases">
        <authorList>
            <person name="Corre E."/>
            <person name="Pelletier E."/>
            <person name="Niang G."/>
            <person name="Scheremetjew M."/>
            <person name="Finn R."/>
            <person name="Kale V."/>
            <person name="Holt S."/>
            <person name="Cochrane G."/>
            <person name="Meng A."/>
            <person name="Brown T."/>
            <person name="Cohen L."/>
        </authorList>
    </citation>
    <scope>NUCLEOTIDE SEQUENCE</scope>
    <source>
        <strain evidence="2">CCMP622</strain>
    </source>
</reference>
<dbReference type="SUPFAM" id="SSF52047">
    <property type="entry name" value="RNI-like"/>
    <property type="match status" value="1"/>
</dbReference>
<accession>A0A7S2TTY7</accession>
<proteinExistence type="predicted"/>
<dbReference type="InterPro" id="IPR006553">
    <property type="entry name" value="Leu-rich_rpt_Cys-con_subtyp"/>
</dbReference>
<dbReference type="GO" id="GO:0019005">
    <property type="term" value="C:SCF ubiquitin ligase complex"/>
    <property type="evidence" value="ECO:0007669"/>
    <property type="project" value="TreeGrafter"/>
</dbReference>
<protein>
    <recommendedName>
        <fullName evidence="1">F-box/LRR-repeat protein 15-like leucin rich repeat domain-containing protein</fullName>
    </recommendedName>
</protein>
<gene>
    <name evidence="2" type="ORF">LSP00402_LOCUS11678</name>
</gene>
<feature type="domain" description="F-box/LRR-repeat protein 15-like leucin rich repeat" evidence="1">
    <location>
        <begin position="270"/>
        <end position="343"/>
    </location>
</feature>
<evidence type="ECO:0000259" key="1">
    <source>
        <dbReference type="Pfam" id="PF25372"/>
    </source>
</evidence>
<name>A0A7S2TTY7_9EUKA</name>
<dbReference type="AlphaFoldDB" id="A0A7S2TTY7"/>
<dbReference type="GO" id="GO:0031146">
    <property type="term" value="P:SCF-dependent proteasomal ubiquitin-dependent protein catabolic process"/>
    <property type="evidence" value="ECO:0007669"/>
    <property type="project" value="TreeGrafter"/>
</dbReference>
<sequence length="369" mass="41665">MASEGCAPAAAPPRSAEILREIFRCCDVAVLLGTCTLVCHAWLEQVRSVKSWCHVSVPNTIIARFSSVHLAYHCWMWQEATIFSFRSCFNISDQALIYLFNRVKAITYLDLAECKGCSTNVLKHVSQAKWAHGLRHLGVAHWDGLSDQQLAYLTTLEGLTSLDIEGTNVTSHGMHEYLKANPQLQHLYLRYNEDITESPEAKNLRSLDVSETGVKQFPTGEALERVYMTRLPHFIGEFPSGRGGYPRLRCCDVSRTKVNDKFIESLCIRAPNLQELSLAHCLLITDKSMDHLSQLKRLRYLNLQRTKVTDRGIRYFGNGNTLRTLDLSCAYAVSSEGIQELNLNVRVLGLSRRRTTNNKLVASGQMTQR</sequence>
<dbReference type="InterPro" id="IPR032675">
    <property type="entry name" value="LRR_dom_sf"/>
</dbReference>
<dbReference type="Gene3D" id="3.80.10.10">
    <property type="entry name" value="Ribonuclease Inhibitor"/>
    <property type="match status" value="2"/>
</dbReference>
<dbReference type="SMART" id="SM00367">
    <property type="entry name" value="LRR_CC"/>
    <property type="match status" value="5"/>
</dbReference>
<dbReference type="Pfam" id="PF25372">
    <property type="entry name" value="DUF7885"/>
    <property type="match status" value="1"/>
</dbReference>
<dbReference type="InterPro" id="IPR057207">
    <property type="entry name" value="FBXL15_LRR"/>
</dbReference>
<dbReference type="EMBL" id="HBHP01018790">
    <property type="protein sequence ID" value="CAD9767391.1"/>
    <property type="molecule type" value="Transcribed_RNA"/>
</dbReference>